<feature type="domain" description="FHA" evidence="3">
    <location>
        <begin position="243"/>
        <end position="293"/>
    </location>
</feature>
<comment type="caution">
    <text evidence="4">The sequence shown here is derived from an EMBL/GenBank/DDBJ whole genome shotgun (WGS) entry which is preliminary data.</text>
</comment>
<protein>
    <submittedName>
        <fullName evidence="4">FHA domain-containing protein</fullName>
    </submittedName>
</protein>
<gene>
    <name evidence="4" type="ORF">ACFFTP_18330</name>
</gene>
<dbReference type="SMART" id="SM00240">
    <property type="entry name" value="FHA"/>
    <property type="match status" value="1"/>
</dbReference>
<dbReference type="PROSITE" id="PS50006">
    <property type="entry name" value="FHA_DOMAIN"/>
    <property type="match status" value="1"/>
</dbReference>
<dbReference type="SUPFAM" id="SSF49879">
    <property type="entry name" value="SMAD/FHA domain"/>
    <property type="match status" value="1"/>
</dbReference>
<evidence type="ECO:0000313" key="4">
    <source>
        <dbReference type="EMBL" id="MFB9556137.1"/>
    </source>
</evidence>
<evidence type="ECO:0000256" key="2">
    <source>
        <dbReference type="SAM" id="MobiDB-lite"/>
    </source>
</evidence>
<dbReference type="InterPro" id="IPR026870">
    <property type="entry name" value="Zinc_ribbon_dom"/>
</dbReference>
<evidence type="ECO:0000259" key="3">
    <source>
        <dbReference type="PROSITE" id="PS50006"/>
    </source>
</evidence>
<accession>A0ABV5QRJ6</accession>
<keyword evidence="5" id="KW-1185">Reference proteome</keyword>
<dbReference type="PANTHER" id="PTHR23308">
    <property type="entry name" value="NUCLEAR INHIBITOR OF PROTEIN PHOSPHATASE-1"/>
    <property type="match status" value="1"/>
</dbReference>
<dbReference type="InterPro" id="IPR008984">
    <property type="entry name" value="SMAD_FHA_dom_sf"/>
</dbReference>
<dbReference type="Proteomes" id="UP001589716">
    <property type="component" value="Unassembled WGS sequence"/>
</dbReference>
<keyword evidence="1" id="KW-0597">Phosphoprotein</keyword>
<dbReference type="Pfam" id="PF00498">
    <property type="entry name" value="FHA"/>
    <property type="match status" value="1"/>
</dbReference>
<sequence length="320" mass="33642">MGGAWWKLSSGHGRCEDVRVGRCVQSGFVLPHGRVCFGQGESPVKLFAKLFGKSGREDGGNAKHRAPRHAQGEEQGVERPLFRDEVGGQGGDIPGTQGASSVDPAGAARIGFGEPSASSTGGGFVPDPYATQTSAGQPRQEDASMPVCTRCGHRNTADSRFCSHCGAPLRGGVAPERASETTSTISISGLEAYDSEVTGQTSLPALSPEALAAVEALPAGSALLIVRRGPNSGSRFLLDGELTTAGRHPQSDIFLDDVTVSRRHVEFRRGQDGTFTVSDVGSLNGTYVNREPIDSVVLSNGDEVQIGKYRLVFFASQRSV</sequence>
<feature type="compositionally biased region" description="Basic and acidic residues" evidence="2">
    <location>
        <begin position="70"/>
        <end position="86"/>
    </location>
</feature>
<organism evidence="4 5">
    <name type="scientific">Streptomyces roseoviridis</name>
    <dbReference type="NCBI Taxonomy" id="67361"/>
    <lineage>
        <taxon>Bacteria</taxon>
        <taxon>Bacillati</taxon>
        <taxon>Actinomycetota</taxon>
        <taxon>Actinomycetes</taxon>
        <taxon>Kitasatosporales</taxon>
        <taxon>Streptomycetaceae</taxon>
        <taxon>Streptomyces</taxon>
    </lineage>
</organism>
<dbReference type="CDD" id="cd22684">
    <property type="entry name" value="FHA_GarA_OdhI-like"/>
    <property type="match status" value="1"/>
</dbReference>
<dbReference type="InterPro" id="IPR050923">
    <property type="entry name" value="Cell_Proc_Reg/RNA_Proc"/>
</dbReference>
<proteinExistence type="predicted"/>
<dbReference type="Pfam" id="PF13240">
    <property type="entry name" value="Zn_Ribbon_1"/>
    <property type="match status" value="1"/>
</dbReference>
<dbReference type="EMBL" id="JBHMCT010000012">
    <property type="protein sequence ID" value="MFB9556137.1"/>
    <property type="molecule type" value="Genomic_DNA"/>
</dbReference>
<evidence type="ECO:0000256" key="1">
    <source>
        <dbReference type="ARBA" id="ARBA00022553"/>
    </source>
</evidence>
<feature type="region of interest" description="Disordered" evidence="2">
    <location>
        <begin position="55"/>
        <end position="143"/>
    </location>
</feature>
<name>A0ABV5QRJ6_9ACTN</name>
<evidence type="ECO:0000313" key="5">
    <source>
        <dbReference type="Proteomes" id="UP001589716"/>
    </source>
</evidence>
<dbReference type="RefSeq" id="WP_345490413.1">
    <property type="nucleotide sequence ID" value="NZ_BAAAWU010000001.1"/>
</dbReference>
<dbReference type="InterPro" id="IPR000253">
    <property type="entry name" value="FHA_dom"/>
</dbReference>
<reference evidence="4 5" key="1">
    <citation type="submission" date="2024-09" db="EMBL/GenBank/DDBJ databases">
        <authorList>
            <person name="Sun Q."/>
            <person name="Mori K."/>
        </authorList>
    </citation>
    <scope>NUCLEOTIDE SEQUENCE [LARGE SCALE GENOMIC DNA]</scope>
    <source>
        <strain evidence="4 5">JCM 4414</strain>
    </source>
</reference>
<dbReference type="Gene3D" id="2.60.200.20">
    <property type="match status" value="1"/>
</dbReference>